<keyword evidence="7 11" id="KW-0812">Transmembrane</keyword>
<evidence type="ECO:0000256" key="9">
    <source>
        <dbReference type="ARBA" id="ARBA00022989"/>
    </source>
</evidence>
<evidence type="ECO:0000256" key="3">
    <source>
        <dbReference type="ARBA" id="ARBA00010072"/>
    </source>
</evidence>
<protein>
    <submittedName>
        <fullName evidence="13">Polar amino acid ABC transporter ATP-binding protein</fullName>
    </submittedName>
</protein>
<evidence type="ECO:0000256" key="4">
    <source>
        <dbReference type="ARBA" id="ARBA00022448"/>
    </source>
</evidence>
<comment type="similarity">
    <text evidence="3">Belongs to the binding-protein-dependent transport system permease family. HisMQ subfamily.</text>
</comment>
<feature type="transmembrane region" description="Helical" evidence="11">
    <location>
        <begin position="12"/>
        <end position="36"/>
    </location>
</feature>
<keyword evidence="6" id="KW-0997">Cell inner membrane</keyword>
<keyword evidence="13" id="KW-0067">ATP-binding</keyword>
<dbReference type="GO" id="GO:0022857">
    <property type="term" value="F:transmembrane transporter activity"/>
    <property type="evidence" value="ECO:0007669"/>
    <property type="project" value="InterPro"/>
</dbReference>
<evidence type="ECO:0000256" key="8">
    <source>
        <dbReference type="ARBA" id="ARBA00022970"/>
    </source>
</evidence>
<keyword evidence="8" id="KW-0029">Amino-acid transport</keyword>
<accession>A0A3S5DCP8</accession>
<dbReference type="PANTHER" id="PTHR30614">
    <property type="entry name" value="MEMBRANE COMPONENT OF AMINO ACID ABC TRANSPORTER"/>
    <property type="match status" value="1"/>
</dbReference>
<reference evidence="13 14" key="1">
    <citation type="submission" date="2018-12" db="EMBL/GenBank/DDBJ databases">
        <authorList>
            <consortium name="Pathogen Informatics"/>
        </authorList>
    </citation>
    <scope>NUCLEOTIDE SEQUENCE [LARGE SCALE GENOMIC DNA]</scope>
    <source>
        <strain evidence="13 14">NCTC8272</strain>
    </source>
</reference>
<dbReference type="PANTHER" id="PTHR30614:SF20">
    <property type="entry name" value="GLUTAMINE TRANSPORT SYSTEM PERMEASE PROTEIN GLNP"/>
    <property type="match status" value="1"/>
</dbReference>
<dbReference type="GO" id="GO:0043190">
    <property type="term" value="C:ATP-binding cassette (ABC) transporter complex"/>
    <property type="evidence" value="ECO:0007669"/>
    <property type="project" value="InterPro"/>
</dbReference>
<evidence type="ECO:0000256" key="6">
    <source>
        <dbReference type="ARBA" id="ARBA00022519"/>
    </source>
</evidence>
<evidence type="ECO:0000259" key="12">
    <source>
        <dbReference type="PROSITE" id="PS50928"/>
    </source>
</evidence>
<feature type="transmembrane region" description="Helical" evidence="11">
    <location>
        <begin position="77"/>
        <end position="97"/>
    </location>
</feature>
<keyword evidence="10 11" id="KW-0472">Membrane</keyword>
<evidence type="ECO:0000256" key="7">
    <source>
        <dbReference type="ARBA" id="ARBA00022692"/>
    </source>
</evidence>
<gene>
    <name evidence="13" type="primary">yecS_4</name>
    <name evidence="13" type="ORF">NCTC8272_01392</name>
</gene>
<evidence type="ECO:0000256" key="10">
    <source>
        <dbReference type="ARBA" id="ARBA00023136"/>
    </source>
</evidence>
<organism evidence="13 14">
    <name type="scientific">Salmonella enterica I</name>
    <dbReference type="NCBI Taxonomy" id="59201"/>
    <lineage>
        <taxon>Bacteria</taxon>
        <taxon>Pseudomonadati</taxon>
        <taxon>Pseudomonadota</taxon>
        <taxon>Gammaproteobacteria</taxon>
        <taxon>Enterobacterales</taxon>
        <taxon>Enterobacteriaceae</taxon>
        <taxon>Salmonella</taxon>
    </lineage>
</organism>
<evidence type="ECO:0000256" key="1">
    <source>
        <dbReference type="ARBA" id="ARBA00003159"/>
    </source>
</evidence>
<dbReference type="InterPro" id="IPR000515">
    <property type="entry name" value="MetI-like"/>
</dbReference>
<evidence type="ECO:0000256" key="11">
    <source>
        <dbReference type="RuleBase" id="RU363032"/>
    </source>
</evidence>
<keyword evidence="13" id="KW-0547">Nucleotide-binding</keyword>
<evidence type="ECO:0000313" key="13">
    <source>
        <dbReference type="EMBL" id="VEA34260.1"/>
    </source>
</evidence>
<name>A0A3S5DCP8_SALET</name>
<feature type="domain" description="ABC transmembrane type-1" evidence="12">
    <location>
        <begin position="12"/>
        <end position="200"/>
    </location>
</feature>
<dbReference type="Gene3D" id="1.10.3720.10">
    <property type="entry name" value="MetI-like"/>
    <property type="match status" value="1"/>
</dbReference>
<dbReference type="SUPFAM" id="SSF161098">
    <property type="entry name" value="MetI-like"/>
    <property type="match status" value="1"/>
</dbReference>
<proteinExistence type="inferred from homology"/>
<evidence type="ECO:0000313" key="14">
    <source>
        <dbReference type="Proteomes" id="UP000277214"/>
    </source>
</evidence>
<keyword evidence="5" id="KW-1003">Cell membrane</keyword>
<feature type="transmembrane region" description="Helical" evidence="11">
    <location>
        <begin position="48"/>
        <end position="71"/>
    </location>
</feature>
<sequence>MLAIFYFLLEGIGNTLLVTFTCFLSAFFTGLTVAVLRRLSPLPLQKILDVLVFILRGIPILIAVFLVYFGLPSIGIYVSPLVAMNLSVGLISGSYLAEVFRGALKLVEPFEITVAKVAGMRQLQIILNIELPQMLRFSVPGIINEFSSVLKATPFAYTVGIAEITKQAMSLTAITLNGLQIYTLAGVLYFIIYKIFTLLAGVFEKKISHQLKHKNRGDTHGFTGTKRDK</sequence>
<dbReference type="AlphaFoldDB" id="A0A3S5DCP8"/>
<keyword evidence="4 11" id="KW-0813">Transport</keyword>
<dbReference type="GO" id="GO:0006865">
    <property type="term" value="P:amino acid transport"/>
    <property type="evidence" value="ECO:0007669"/>
    <property type="project" value="UniProtKB-KW"/>
</dbReference>
<dbReference type="GO" id="GO:0005524">
    <property type="term" value="F:ATP binding"/>
    <property type="evidence" value="ECO:0007669"/>
    <property type="project" value="UniProtKB-KW"/>
</dbReference>
<comment type="function">
    <text evidence="1">Part of the binding-protein-dependent transport system for glutamine; probably responsible for the translocation of the substrate across the membrane.</text>
</comment>
<dbReference type="Pfam" id="PF00528">
    <property type="entry name" value="BPD_transp_1"/>
    <property type="match status" value="1"/>
</dbReference>
<dbReference type="InterPro" id="IPR010065">
    <property type="entry name" value="AA_ABC_transptr_permease_3TM"/>
</dbReference>
<dbReference type="EMBL" id="LR134149">
    <property type="protein sequence ID" value="VEA34260.1"/>
    <property type="molecule type" value="Genomic_DNA"/>
</dbReference>
<dbReference type="Proteomes" id="UP000277214">
    <property type="component" value="Chromosome 1"/>
</dbReference>
<comment type="subcellular location">
    <subcellularLocation>
        <location evidence="2">Cell inner membrane</location>
        <topology evidence="2">Multi-pass membrane protein</topology>
    </subcellularLocation>
    <subcellularLocation>
        <location evidence="11">Cell membrane</location>
        <topology evidence="11">Multi-pass membrane protein</topology>
    </subcellularLocation>
</comment>
<evidence type="ECO:0000256" key="2">
    <source>
        <dbReference type="ARBA" id="ARBA00004429"/>
    </source>
</evidence>
<evidence type="ECO:0000256" key="5">
    <source>
        <dbReference type="ARBA" id="ARBA00022475"/>
    </source>
</evidence>
<dbReference type="CDD" id="cd06261">
    <property type="entry name" value="TM_PBP2"/>
    <property type="match status" value="1"/>
</dbReference>
<feature type="transmembrane region" description="Helical" evidence="11">
    <location>
        <begin position="179"/>
        <end position="203"/>
    </location>
</feature>
<dbReference type="PROSITE" id="PS50928">
    <property type="entry name" value="ABC_TM1"/>
    <property type="match status" value="1"/>
</dbReference>
<dbReference type="NCBIfam" id="TIGR01726">
    <property type="entry name" value="HEQRo_perm_3TM"/>
    <property type="match status" value="1"/>
</dbReference>
<dbReference type="InterPro" id="IPR043429">
    <property type="entry name" value="ArtM/GltK/GlnP/TcyL/YhdX-like"/>
</dbReference>
<keyword evidence="9 11" id="KW-1133">Transmembrane helix</keyword>
<dbReference type="InterPro" id="IPR035906">
    <property type="entry name" value="MetI-like_sf"/>
</dbReference>